<dbReference type="AlphaFoldDB" id="A0A512IPA8"/>
<evidence type="ECO:0000256" key="3">
    <source>
        <dbReference type="ARBA" id="ARBA00022729"/>
    </source>
</evidence>
<evidence type="ECO:0000313" key="5">
    <source>
        <dbReference type="Proteomes" id="UP000321258"/>
    </source>
</evidence>
<dbReference type="NCBIfam" id="NF037995">
    <property type="entry name" value="TRAP_S1"/>
    <property type="match status" value="1"/>
</dbReference>
<gene>
    <name evidence="4" type="ORF">MHA02_19310</name>
</gene>
<reference evidence="4 5" key="1">
    <citation type="submission" date="2019-07" db="EMBL/GenBank/DDBJ databases">
        <title>Whole genome shotgun sequence of Methylobacterium haplocladii NBRC 107714.</title>
        <authorList>
            <person name="Hosoyama A."/>
            <person name="Uohara A."/>
            <person name="Ohji S."/>
            <person name="Ichikawa N."/>
        </authorList>
    </citation>
    <scope>NUCLEOTIDE SEQUENCE [LARGE SCALE GENOMIC DNA]</scope>
    <source>
        <strain evidence="4 5">NBRC 107714</strain>
    </source>
</reference>
<name>A0A512IPA8_9HYPH</name>
<keyword evidence="5" id="KW-1185">Reference proteome</keyword>
<dbReference type="PANTHER" id="PTHR33376:SF7">
    <property type="entry name" value="C4-DICARBOXYLATE-BINDING PROTEIN DCTB"/>
    <property type="match status" value="1"/>
</dbReference>
<dbReference type="GO" id="GO:0015740">
    <property type="term" value="P:C4-dicarboxylate transport"/>
    <property type="evidence" value="ECO:0007669"/>
    <property type="project" value="TreeGrafter"/>
</dbReference>
<accession>A0A512IPA8</accession>
<comment type="caution">
    <text evidence="4">The sequence shown here is derived from an EMBL/GenBank/DDBJ whole genome shotgun (WGS) entry which is preliminary data.</text>
</comment>
<evidence type="ECO:0000313" key="4">
    <source>
        <dbReference type="EMBL" id="GEO99543.1"/>
    </source>
</evidence>
<evidence type="ECO:0000256" key="2">
    <source>
        <dbReference type="ARBA" id="ARBA00022448"/>
    </source>
</evidence>
<keyword evidence="3" id="KW-0732">Signal</keyword>
<dbReference type="Proteomes" id="UP000321258">
    <property type="component" value="Unassembled WGS sequence"/>
</dbReference>
<protein>
    <submittedName>
        <fullName evidence="4">C4-dicarboxylate ABC transporter</fullName>
    </submittedName>
</protein>
<dbReference type="InterPro" id="IPR038404">
    <property type="entry name" value="TRAP_DctP_sf"/>
</dbReference>
<keyword evidence="2" id="KW-0813">Transport</keyword>
<evidence type="ECO:0000256" key="1">
    <source>
        <dbReference type="ARBA" id="ARBA00009023"/>
    </source>
</evidence>
<dbReference type="EMBL" id="BJZT01000018">
    <property type="protein sequence ID" value="GEO99543.1"/>
    <property type="molecule type" value="Genomic_DNA"/>
</dbReference>
<dbReference type="InterPro" id="IPR018389">
    <property type="entry name" value="DctP_fam"/>
</dbReference>
<dbReference type="PANTHER" id="PTHR33376">
    <property type="match status" value="1"/>
</dbReference>
<organism evidence="4 5">
    <name type="scientific">Methylobacterium haplocladii</name>
    <dbReference type="NCBI Taxonomy" id="1176176"/>
    <lineage>
        <taxon>Bacteria</taxon>
        <taxon>Pseudomonadati</taxon>
        <taxon>Pseudomonadota</taxon>
        <taxon>Alphaproteobacteria</taxon>
        <taxon>Hyphomicrobiales</taxon>
        <taxon>Methylobacteriaceae</taxon>
        <taxon>Methylobacterium</taxon>
    </lineage>
</organism>
<dbReference type="GO" id="GO:0055085">
    <property type="term" value="P:transmembrane transport"/>
    <property type="evidence" value="ECO:0007669"/>
    <property type="project" value="InterPro"/>
</dbReference>
<comment type="similarity">
    <text evidence="1">Belongs to the bacterial solute-binding protein 7 family.</text>
</comment>
<sequence length="364" mass="39267">MQNYADSHPSEMQTTARPYRESNAMILTRRHLVAAGLAAPALLKFGTGAARAATTLKLSHQFPGGTVDEGDFRDRMCRKFAAAVAERSKGALEVQVYPGSSLMKTNAQFSAMRKGALDLSLYPSPYAGGEVAEMNIGLMPALVPSYAQAVAWKSAPVGKKLIEILEAKGIVLVSWVWQSGGVASRERPLLVPEDAKGLKVRGGSREMDLMMKQAGAATLSIPSNESYAAMQTGACDAVITSSTSLISFRLEEISKALTSGRERSYWFMLEPIMMSKIVFSGLPKDQQDLIMAVGAELESFGQDGAKADDTKVEQVFAKAGAKVQNMDEATLGKWRDIARETAWKDFANKNASCAELLKLAEQVA</sequence>
<proteinExistence type="inferred from homology"/>
<dbReference type="Gene3D" id="3.40.190.170">
    <property type="entry name" value="Bacterial extracellular solute-binding protein, family 7"/>
    <property type="match status" value="1"/>
</dbReference>
<dbReference type="Pfam" id="PF03480">
    <property type="entry name" value="DctP"/>
    <property type="match status" value="1"/>
</dbReference>